<organism evidence="3 4">
    <name type="scientific">Somion occarium</name>
    <dbReference type="NCBI Taxonomy" id="3059160"/>
    <lineage>
        <taxon>Eukaryota</taxon>
        <taxon>Fungi</taxon>
        <taxon>Dikarya</taxon>
        <taxon>Basidiomycota</taxon>
        <taxon>Agaricomycotina</taxon>
        <taxon>Agaricomycetes</taxon>
        <taxon>Polyporales</taxon>
        <taxon>Cerrenaceae</taxon>
        <taxon>Somion</taxon>
    </lineage>
</organism>
<evidence type="ECO:0000313" key="4">
    <source>
        <dbReference type="Proteomes" id="UP001497453"/>
    </source>
</evidence>
<dbReference type="Proteomes" id="UP001497453">
    <property type="component" value="Chromosome 2"/>
</dbReference>
<feature type="compositionally biased region" description="Low complexity" evidence="1">
    <location>
        <begin position="16"/>
        <end position="30"/>
    </location>
</feature>
<sequence>MYPHHQSDPALPSGIVVTVPSSPETPSSPSYRDGRRKGFAKMSASPYGYSFDPPEALRVPTPRPPVDVPSSKSTTSSPPAQTRFEQLLESSDLPEPGPAYFEARRALWHTPIPHDQQPEPLATSVSRQRLEELLNTHEGKLDEDDVWYNGLDKVWKGLITGARLKRRLPLRYLIQILQAGWVRDGTWPKGGVAPDPDDELEPIQEATDVPSAATSAMTSLVALPSFGPARQHPANRNRSIMIP</sequence>
<protein>
    <recommendedName>
        <fullName evidence="2">Gag1-like clamp domain-containing protein</fullName>
    </recommendedName>
</protein>
<evidence type="ECO:0000259" key="2">
    <source>
        <dbReference type="Pfam" id="PF13259"/>
    </source>
</evidence>
<keyword evidence="4" id="KW-1185">Reference proteome</keyword>
<evidence type="ECO:0000313" key="3">
    <source>
        <dbReference type="EMBL" id="CAL1701043.1"/>
    </source>
</evidence>
<gene>
    <name evidence="3" type="ORF">GFSPODELE1_LOCUS3405</name>
</gene>
<reference evidence="4" key="1">
    <citation type="submission" date="2024-04" db="EMBL/GenBank/DDBJ databases">
        <authorList>
            <person name="Shaw F."/>
            <person name="Minotto A."/>
        </authorList>
    </citation>
    <scope>NUCLEOTIDE SEQUENCE [LARGE SCALE GENOMIC DNA]</scope>
</reference>
<feature type="compositionally biased region" description="Low complexity" evidence="1">
    <location>
        <begin position="68"/>
        <end position="79"/>
    </location>
</feature>
<dbReference type="EMBL" id="OZ037945">
    <property type="protein sequence ID" value="CAL1701043.1"/>
    <property type="molecule type" value="Genomic_DNA"/>
</dbReference>
<dbReference type="Pfam" id="PF13259">
    <property type="entry name" value="clamp_Gag1-like"/>
    <property type="match status" value="1"/>
</dbReference>
<feature type="domain" description="Gag1-like clamp" evidence="2">
    <location>
        <begin position="78"/>
        <end position="188"/>
    </location>
</feature>
<dbReference type="InterPro" id="IPR025124">
    <property type="entry name" value="Gag1-like_clamp"/>
</dbReference>
<feature type="region of interest" description="Disordered" evidence="1">
    <location>
        <begin position="1"/>
        <end position="81"/>
    </location>
</feature>
<name>A0ABP1CZF3_9APHY</name>
<proteinExistence type="predicted"/>
<accession>A0ABP1CZF3</accession>
<evidence type="ECO:0000256" key="1">
    <source>
        <dbReference type="SAM" id="MobiDB-lite"/>
    </source>
</evidence>